<name>M5EQI6_MALS4</name>
<dbReference type="PANTHER" id="PTHR31611">
    <property type="entry name" value="HIGH-AFFINITY NICKEL TRANSPORT PROTEIN NIC1"/>
    <property type="match status" value="1"/>
</dbReference>
<evidence type="ECO:0000256" key="4">
    <source>
        <dbReference type="ARBA" id="ARBA00022596"/>
    </source>
</evidence>
<dbReference type="Pfam" id="PF03824">
    <property type="entry name" value="NicO"/>
    <property type="match status" value="2"/>
</dbReference>
<dbReference type="InterPro" id="IPR011541">
    <property type="entry name" value="Ni/Co_transpt_high_affinity"/>
</dbReference>
<proteinExistence type="inferred from homology"/>
<dbReference type="VEuPathDB" id="FungiDB:MSYG_2017"/>
<evidence type="ECO:0000256" key="7">
    <source>
        <dbReference type="ARBA" id="ARBA00023136"/>
    </source>
</evidence>
<evidence type="ECO:0000256" key="2">
    <source>
        <dbReference type="ARBA" id="ARBA00010892"/>
    </source>
</evidence>
<dbReference type="HOGENOM" id="CLU_036094_1_0_1"/>
<keyword evidence="5" id="KW-0812">Transmembrane</keyword>
<gene>
    <name evidence="8" type="ORF">MSYG_2017</name>
</gene>
<sequence>MAWRRRAGQRRPRRLTFLARGILLLVGLLVLNAVLWVISAIVFTVLNRRSGTAEQRAEAQKILDDNDDAPAKAGSLLSVALIAWTWGLRHALDADHISAIDNATRRIMAVPRRDGYGFRRPTTVGVFFSMGHSTVVVSILIAVGISFTTFSNMDTFSDVGGIIGASISGSFLFLIGVINTVILVHSVRQWRKVRRMHDQLEPAPRDEAQVAEADKALEAQADKALEAQADKALEAQADKALEARADKALEARAEPAPLDEAQVAEAEKALEVQAAEARSTGASRERAADLEAPPAEGAHHVEFRGFITRLAWPLLKVIDRPWKMFPIGILFGLGFDTASTISLLGISMIAGGAISGGATSNGSVVLLAFLFTAGMMLVDSCDSVLMICAYAWEELDALPCWYWPWEPVPEHVSTKQDMATSTRPDMAHELLLSVTPFSMVLTLLSILAAFTISIIEILGLIGDHCAQCSDAADRQAESGDGGLAGRWWLWWRWCNDYFGYIGVGITGIFVICMIVALIVTVHYAKRRRRTLARAQAH</sequence>
<dbReference type="PANTHER" id="PTHR31611:SF0">
    <property type="entry name" value="HIGH-AFFINITY NICKEL TRANSPORT PROTEIN NIC1"/>
    <property type="match status" value="1"/>
</dbReference>
<dbReference type="GO" id="GO:0012505">
    <property type="term" value="C:endomembrane system"/>
    <property type="evidence" value="ECO:0007669"/>
    <property type="project" value="UniProtKB-SubCell"/>
</dbReference>
<dbReference type="GO" id="GO:0015099">
    <property type="term" value="F:nickel cation transmembrane transporter activity"/>
    <property type="evidence" value="ECO:0007669"/>
    <property type="project" value="InterPro"/>
</dbReference>
<evidence type="ECO:0000313" key="8">
    <source>
        <dbReference type="EMBL" id="SHO77675.1"/>
    </source>
</evidence>
<dbReference type="Proteomes" id="UP000186303">
    <property type="component" value="Chromosome 3"/>
</dbReference>
<dbReference type="EMBL" id="LT671823">
    <property type="protein sequence ID" value="SHO77675.1"/>
    <property type="molecule type" value="Genomic_DNA"/>
</dbReference>
<evidence type="ECO:0000256" key="1">
    <source>
        <dbReference type="ARBA" id="ARBA00004127"/>
    </source>
</evidence>
<dbReference type="KEGG" id="msym:MSY001_2749"/>
<protein>
    <submittedName>
        <fullName evidence="8">Uncharacterized protein</fullName>
    </submittedName>
</protein>
<keyword evidence="3" id="KW-0813">Transport</keyword>
<comment type="similarity">
    <text evidence="2">Belongs to the NiCoT transporter (TC 2.A.52) family.</text>
</comment>
<evidence type="ECO:0000256" key="5">
    <source>
        <dbReference type="ARBA" id="ARBA00022692"/>
    </source>
</evidence>
<dbReference type="GO" id="GO:0005886">
    <property type="term" value="C:plasma membrane"/>
    <property type="evidence" value="ECO:0007669"/>
    <property type="project" value="InterPro"/>
</dbReference>
<keyword evidence="9" id="KW-1185">Reference proteome</keyword>
<evidence type="ECO:0000313" key="9">
    <source>
        <dbReference type="Proteomes" id="UP000186303"/>
    </source>
</evidence>
<keyword evidence="4" id="KW-0533">Nickel</keyword>
<dbReference type="OMA" id="WRGWAKA"/>
<evidence type="ECO:0000256" key="6">
    <source>
        <dbReference type="ARBA" id="ARBA00022989"/>
    </source>
</evidence>
<dbReference type="InterPro" id="IPR004688">
    <property type="entry name" value="Ni/Co_transpt"/>
</dbReference>
<dbReference type="AlphaFoldDB" id="M5EQI6"/>
<evidence type="ECO:0000256" key="3">
    <source>
        <dbReference type="ARBA" id="ARBA00022448"/>
    </source>
</evidence>
<dbReference type="STRING" id="1230383.M5EQI6"/>
<dbReference type="OrthoDB" id="5197598at2759"/>
<keyword evidence="7" id="KW-0472">Membrane</keyword>
<keyword evidence="6" id="KW-1133">Transmembrane helix</keyword>
<comment type="subcellular location">
    <subcellularLocation>
        <location evidence="1">Endomembrane system</location>
        <topology evidence="1">Multi-pass membrane protein</topology>
    </subcellularLocation>
</comment>
<dbReference type="RefSeq" id="XP_018741258.1">
    <property type="nucleotide sequence ID" value="XM_018884616.1"/>
</dbReference>
<organism evidence="8 9">
    <name type="scientific">Malassezia sympodialis (strain ATCC 42132)</name>
    <name type="common">Atopic eczema-associated yeast</name>
    <dbReference type="NCBI Taxonomy" id="1230383"/>
    <lineage>
        <taxon>Eukaryota</taxon>
        <taxon>Fungi</taxon>
        <taxon>Dikarya</taxon>
        <taxon>Basidiomycota</taxon>
        <taxon>Ustilaginomycotina</taxon>
        <taxon>Malasseziomycetes</taxon>
        <taxon>Malasseziales</taxon>
        <taxon>Malasseziaceae</taxon>
        <taxon>Malassezia</taxon>
    </lineage>
</organism>
<reference evidence="9" key="1">
    <citation type="journal article" date="2017" name="Nucleic Acids Res.">
        <title>Proteogenomics produces comprehensive and highly accurate protein-coding gene annotation in a complete genome assembly of Malassezia sympodialis.</title>
        <authorList>
            <person name="Zhu Y."/>
            <person name="Engstroem P.G."/>
            <person name="Tellgren-Roth C."/>
            <person name="Baudo C.D."/>
            <person name="Kennell J.C."/>
            <person name="Sun S."/>
            <person name="Billmyre R.B."/>
            <person name="Schroeder M.S."/>
            <person name="Andersson A."/>
            <person name="Holm T."/>
            <person name="Sigurgeirsson B."/>
            <person name="Wu G."/>
            <person name="Sankaranarayanan S.R."/>
            <person name="Siddharthan R."/>
            <person name="Sanyal K."/>
            <person name="Lundeberg J."/>
            <person name="Nystedt B."/>
            <person name="Boekhout T."/>
            <person name="Dawson T.L. Jr."/>
            <person name="Heitman J."/>
            <person name="Scheynius A."/>
            <person name="Lehtioe J."/>
        </authorList>
    </citation>
    <scope>NUCLEOTIDE SEQUENCE [LARGE SCALE GENOMIC DNA]</scope>
    <source>
        <strain evidence="9">ATCC 42132</strain>
    </source>
</reference>
<accession>M5EQI6</accession>